<name>A0A6A0AKA0_HAELA</name>
<dbReference type="AlphaFoldDB" id="A0A6A0AKA0"/>
<evidence type="ECO:0000313" key="1">
    <source>
        <dbReference type="EMBL" id="GFH32721.1"/>
    </source>
</evidence>
<protein>
    <submittedName>
        <fullName evidence="1">Uncharacterized protein</fullName>
    </submittedName>
</protein>
<feature type="non-terminal residue" evidence="1">
    <location>
        <position position="89"/>
    </location>
</feature>
<gene>
    <name evidence="1" type="ORF">HaLaN_31987</name>
</gene>
<reference evidence="1 2" key="1">
    <citation type="submission" date="2020-02" db="EMBL/GenBank/DDBJ databases">
        <title>Draft genome sequence of Haematococcus lacustris strain NIES-144.</title>
        <authorList>
            <person name="Morimoto D."/>
            <person name="Nakagawa S."/>
            <person name="Yoshida T."/>
            <person name="Sawayama S."/>
        </authorList>
    </citation>
    <scope>NUCLEOTIDE SEQUENCE [LARGE SCALE GENOMIC DNA]</scope>
    <source>
        <strain evidence="1 2">NIES-144</strain>
    </source>
</reference>
<comment type="caution">
    <text evidence="1">The sequence shown here is derived from an EMBL/GenBank/DDBJ whole genome shotgun (WGS) entry which is preliminary data.</text>
</comment>
<dbReference type="EMBL" id="BLLF01007029">
    <property type="protein sequence ID" value="GFH32721.1"/>
    <property type="molecule type" value="Genomic_DNA"/>
</dbReference>
<keyword evidence="2" id="KW-1185">Reference proteome</keyword>
<evidence type="ECO:0000313" key="2">
    <source>
        <dbReference type="Proteomes" id="UP000485058"/>
    </source>
</evidence>
<sequence length="89" mass="9711">TPPPEVFSPLRGFHTDEHAMQCPLGAAGHPANSRTTVHQSQRQMSFIGRTRLYAAPSVPIPTGCQLGSTERPRLSVGVRVAKVMHSYDM</sequence>
<dbReference type="Proteomes" id="UP000485058">
    <property type="component" value="Unassembled WGS sequence"/>
</dbReference>
<organism evidence="1 2">
    <name type="scientific">Haematococcus lacustris</name>
    <name type="common">Green alga</name>
    <name type="synonym">Haematococcus pluvialis</name>
    <dbReference type="NCBI Taxonomy" id="44745"/>
    <lineage>
        <taxon>Eukaryota</taxon>
        <taxon>Viridiplantae</taxon>
        <taxon>Chlorophyta</taxon>
        <taxon>core chlorophytes</taxon>
        <taxon>Chlorophyceae</taxon>
        <taxon>CS clade</taxon>
        <taxon>Chlamydomonadales</taxon>
        <taxon>Haematococcaceae</taxon>
        <taxon>Haematococcus</taxon>
    </lineage>
</organism>
<proteinExistence type="predicted"/>
<feature type="non-terminal residue" evidence="1">
    <location>
        <position position="1"/>
    </location>
</feature>
<accession>A0A6A0AKA0</accession>